<dbReference type="CTD" id="326262"/>
<evidence type="ECO:0000256" key="5">
    <source>
        <dbReference type="ARBA" id="ARBA00022840"/>
    </source>
</evidence>
<proteinExistence type="inferred from homology"/>
<dbReference type="InterPro" id="IPR009080">
    <property type="entry name" value="tRNAsynth_Ia_anticodon-bd"/>
</dbReference>
<evidence type="ECO:0000256" key="9">
    <source>
        <dbReference type="SAM" id="MobiDB-lite"/>
    </source>
</evidence>
<keyword evidence="3" id="KW-0436">Ligase</keyword>
<dbReference type="GO" id="GO:0006429">
    <property type="term" value="P:leucyl-tRNA aminoacylation"/>
    <property type="evidence" value="ECO:0007669"/>
    <property type="project" value="InterPro"/>
</dbReference>
<dbReference type="InterPro" id="IPR054509">
    <property type="entry name" value="LARS1_ULD"/>
</dbReference>
<dbReference type="FunFam" id="3.90.740.10:FF:000001">
    <property type="entry name" value="Leucine--tRNA ligase, cytoplasmic"/>
    <property type="match status" value="1"/>
</dbReference>
<dbReference type="AlphaFoldDB" id="A0A6P6XXK1"/>
<evidence type="ECO:0000256" key="7">
    <source>
        <dbReference type="ARBA" id="ARBA00023146"/>
    </source>
</evidence>
<evidence type="ECO:0000256" key="2">
    <source>
        <dbReference type="ARBA" id="ARBA00013164"/>
    </source>
</evidence>
<evidence type="ECO:0000256" key="6">
    <source>
        <dbReference type="ARBA" id="ARBA00022917"/>
    </source>
</evidence>
<feature type="domain" description="Leucine--tRNA ligase RagD-binding" evidence="13">
    <location>
        <begin position="971"/>
        <end position="1040"/>
    </location>
</feature>
<dbReference type="OMA" id="KFIEWQF"/>
<protein>
    <recommendedName>
        <fullName evidence="2">leucine--tRNA ligase</fullName>
        <ecNumber evidence="2">6.1.1.4</ecNumber>
    </recommendedName>
    <alternativeName>
        <fullName evidence="8">Leucyl-tRNA synthetase</fullName>
    </alternativeName>
</protein>
<dbReference type="PANTHER" id="PTHR45794">
    <property type="entry name" value="LEUCYL-TRNA SYNTHETASE"/>
    <property type="match status" value="1"/>
</dbReference>
<dbReference type="SUPFAM" id="SSF50677">
    <property type="entry name" value="ValRS/IleRS/LeuRS editing domain"/>
    <property type="match status" value="1"/>
</dbReference>
<evidence type="ECO:0000256" key="8">
    <source>
        <dbReference type="ARBA" id="ARBA00030520"/>
    </source>
</evidence>
<comment type="similarity">
    <text evidence="1">Belongs to the class-I aminoacyl-tRNA synthetase family.</text>
</comment>
<name>A0A6P6XXK1_DERPT</name>
<dbReference type="FunCoup" id="A0A6P6XXK1">
    <property type="interactions" value="1495"/>
</dbReference>
<dbReference type="RefSeq" id="XP_027197646.1">
    <property type="nucleotide sequence ID" value="XM_027341845.1"/>
</dbReference>
<dbReference type="CDD" id="cd07959">
    <property type="entry name" value="Anticodon_Ia_Leu_AEc"/>
    <property type="match status" value="1"/>
</dbReference>
<keyword evidence="5" id="KW-0067">ATP-binding</keyword>
<evidence type="ECO:0000256" key="3">
    <source>
        <dbReference type="ARBA" id="ARBA00022598"/>
    </source>
</evidence>
<dbReference type="InterPro" id="IPR002300">
    <property type="entry name" value="aa-tRNA-synth_Ia"/>
</dbReference>
<reference evidence="15" key="1">
    <citation type="submission" date="2025-08" db="UniProtKB">
        <authorList>
            <consortium name="RefSeq"/>
        </authorList>
    </citation>
    <scope>IDENTIFICATION</scope>
    <source>
        <strain evidence="15">Airmid</strain>
    </source>
</reference>
<evidence type="ECO:0000259" key="11">
    <source>
        <dbReference type="Pfam" id="PF08264"/>
    </source>
</evidence>
<evidence type="ECO:0000256" key="4">
    <source>
        <dbReference type="ARBA" id="ARBA00022741"/>
    </source>
</evidence>
<evidence type="ECO:0000313" key="14">
    <source>
        <dbReference type="Proteomes" id="UP000515146"/>
    </source>
</evidence>
<dbReference type="EC" id="6.1.1.4" evidence="2"/>
<feature type="domain" description="Leucine--tRNA ligase ubiquitin-like" evidence="12">
    <location>
        <begin position="1094"/>
        <end position="1203"/>
    </location>
</feature>
<keyword evidence="6" id="KW-0648">Protein biosynthesis</keyword>
<feature type="compositionally biased region" description="Low complexity" evidence="9">
    <location>
        <begin position="935"/>
        <end position="947"/>
    </location>
</feature>
<dbReference type="Pfam" id="PF00133">
    <property type="entry name" value="tRNA-synt_1"/>
    <property type="match status" value="2"/>
</dbReference>
<dbReference type="SUPFAM" id="SSF47323">
    <property type="entry name" value="Anticodon-binding domain of a subclass of class I aminoacyl-tRNA synthetases"/>
    <property type="match status" value="1"/>
</dbReference>
<dbReference type="Gene3D" id="1.10.730.10">
    <property type="entry name" value="Isoleucyl-tRNA Synthetase, Domain 1"/>
    <property type="match status" value="1"/>
</dbReference>
<dbReference type="InterPro" id="IPR055416">
    <property type="entry name" value="RBD_LARS1"/>
</dbReference>
<dbReference type="Gene3D" id="3.40.50.620">
    <property type="entry name" value="HUPs"/>
    <property type="match status" value="1"/>
</dbReference>
<dbReference type="InterPro" id="IPR013155">
    <property type="entry name" value="M/V/L/I-tRNA-synth_anticd-bd"/>
</dbReference>
<dbReference type="PANTHER" id="PTHR45794:SF1">
    <property type="entry name" value="LEUCINE--TRNA LIGASE, CYTOPLASMIC"/>
    <property type="match status" value="1"/>
</dbReference>
<evidence type="ECO:0000259" key="10">
    <source>
        <dbReference type="Pfam" id="PF00133"/>
    </source>
</evidence>
<dbReference type="Pfam" id="PF08264">
    <property type="entry name" value="Anticodon_1"/>
    <property type="match status" value="1"/>
</dbReference>
<feature type="domain" description="Aminoacyl-tRNA synthetase class Ia" evidence="10">
    <location>
        <begin position="185"/>
        <end position="762"/>
    </location>
</feature>
<dbReference type="Proteomes" id="UP000515146">
    <property type="component" value="Unplaced"/>
</dbReference>
<evidence type="ECO:0000256" key="1">
    <source>
        <dbReference type="ARBA" id="ARBA00005594"/>
    </source>
</evidence>
<dbReference type="GO" id="GO:0004823">
    <property type="term" value="F:leucine-tRNA ligase activity"/>
    <property type="evidence" value="ECO:0007669"/>
    <property type="project" value="UniProtKB-EC"/>
</dbReference>
<dbReference type="InterPro" id="IPR014729">
    <property type="entry name" value="Rossmann-like_a/b/a_fold"/>
</dbReference>
<dbReference type="Gene3D" id="3.90.740.10">
    <property type="entry name" value="Valyl/Leucyl/Isoleucyl-tRNA synthetase, editing domain"/>
    <property type="match status" value="1"/>
</dbReference>
<dbReference type="Pfam" id="PF24810">
    <property type="entry name" value="RBD_LARS1"/>
    <property type="match status" value="1"/>
</dbReference>
<dbReference type="OrthoDB" id="10249672at2759"/>
<dbReference type="KEGG" id="dpte:113791985"/>
<dbReference type="InterPro" id="IPR009008">
    <property type="entry name" value="Val/Leu/Ile-tRNA-synth_edit"/>
</dbReference>
<dbReference type="GO" id="GO:0005524">
    <property type="term" value="F:ATP binding"/>
    <property type="evidence" value="ECO:0007669"/>
    <property type="project" value="UniProtKB-KW"/>
</dbReference>
<sequence length="1204" mass="139006">MAKPAIAKSTAKLDFFLRIESEIQKQWSDDKIFEIDPTPDGKRNDPEEKYFGTFPYPYMNGRGHIGHTFSLTKLEFAMGYFRLKGKRCLFPFGFHCTGTPIKACADKLKREVELYGCPPQFPDEDSTPTEEKTVEQVQEIEIKDKSKSKKSKAAAKSGSFKYQWQIMQALGLSDDEIVNFLDAAYWLKYFPQKWIEDLKMLGIRVDWRRSFITTDVNPYYDSFVRWQFIRLKEKNKIKFGKRYTIYSPKDQQPCMDHDRSSGEGVGPQEYTLIKLQVIEPIPKNLEKFAKKSKIFLVAATLRPETMYGQTNCWLRPDMNYIAYKINTGEIFISSRRSAANLSYQGLTTKFGQVDLVAELKGSDLIGVKLRAPLSAYEFVYALPMMTIKEGKGTGVVTSVPSDSPDDHAALTDLKNKEALRSKFNITDEMVLPFNAVPIIEIPDYGNLCAVRICEELKIKSQNDTEKLAEAKAKVYLSGFYDGIMLVGEHAGKKVSEAKPLIQKMLCDCGDGVKYYEPEKQVLSRSNDECVVALCDQWFLEYGEHKWREQTEKCLRDLNTYSEEVRRNFDFTLNWLKDHACSRQYGLGTRMPWAEEWLIESLSDSTIYMAYYAIAHYLQGGVLDGRGQSPLGIKPEHMTPEVWDYIFFPNAAYPKNCSVSKDKLDILKREFEYWYPMDIRVSGKDLIQNHLTYMLYNHTAIWDDHPEFWPRSVRTNGHLLLNNEKMSKSTGNFLTLRDAILKYSADGVRFALADAGDAIEDANFVEKQAENGLLKLYAFIEWCREIVDHLDSLRNDDPNVLFEDIAFSNLMDDLIIKTESNYKNLMFKEALKTGFFEYQDARDKYRELSIRSGMHQGLILRFIETQAIMLSPLCPHSAEYIYKEILRRPGSIQQAEWPMTKLPDQNYLQIFDYFIDACHLFRVRYKAYMIQTSSKGKSGKQSLSTSGSINKKNSAKSDRQQPQRPTHAIIHVARSFPRWQSIILASLKQMYHENNNKLPENHIIASRLSKINDLKKYMKKVMPFVEMRKRLFQTSGEIVFEDRAPFDELAVLQQNYDYLVSTLDLCGIDLRYADEADSRIQEECCPQEPFISFRTEPFVPVTCINTQPMVACFEMAMPVYQDDSVKSIADRLAKETKNKDSRIKILRYKDVELGPRCFPSVETFNHILMPIDCEGKFSVDFETKTVSLLENGQSIPLGNYLIYQI</sequence>
<keyword evidence="14" id="KW-1185">Reference proteome</keyword>
<keyword evidence="4" id="KW-0547">Nucleotide-binding</keyword>
<evidence type="ECO:0000259" key="13">
    <source>
        <dbReference type="Pfam" id="PF24810"/>
    </source>
</evidence>
<accession>A0A6P6XXK1</accession>
<dbReference type="InParanoid" id="A0A6P6XXK1"/>
<organism evidence="14 15">
    <name type="scientific">Dermatophagoides pteronyssinus</name>
    <name type="common">European house dust mite</name>
    <dbReference type="NCBI Taxonomy" id="6956"/>
    <lineage>
        <taxon>Eukaryota</taxon>
        <taxon>Metazoa</taxon>
        <taxon>Ecdysozoa</taxon>
        <taxon>Arthropoda</taxon>
        <taxon>Chelicerata</taxon>
        <taxon>Arachnida</taxon>
        <taxon>Acari</taxon>
        <taxon>Acariformes</taxon>
        <taxon>Sarcoptiformes</taxon>
        <taxon>Astigmata</taxon>
        <taxon>Psoroptidia</taxon>
        <taxon>Analgoidea</taxon>
        <taxon>Pyroglyphidae</taxon>
        <taxon>Dermatophagoidinae</taxon>
        <taxon>Dermatophagoides</taxon>
    </lineage>
</organism>
<dbReference type="GO" id="GO:0002161">
    <property type="term" value="F:aminoacyl-tRNA deacylase activity"/>
    <property type="evidence" value="ECO:0007669"/>
    <property type="project" value="InterPro"/>
</dbReference>
<evidence type="ECO:0000259" key="12">
    <source>
        <dbReference type="Pfam" id="PF22947"/>
    </source>
</evidence>
<evidence type="ECO:0000313" key="15">
    <source>
        <dbReference type="RefSeq" id="XP_027197646.1"/>
    </source>
</evidence>
<keyword evidence="7" id="KW-0030">Aminoacyl-tRNA synthetase</keyword>
<feature type="domain" description="Methionyl/Valyl/Leucyl/Isoleucyl-tRNA synthetase anticodon-binding" evidence="11">
    <location>
        <begin position="809"/>
        <end position="921"/>
    </location>
</feature>
<dbReference type="InterPro" id="IPR004493">
    <property type="entry name" value="Leu-tRNA-synth_Ia_arc/euk"/>
</dbReference>
<dbReference type="SUPFAM" id="SSF52374">
    <property type="entry name" value="Nucleotidylyl transferase"/>
    <property type="match status" value="1"/>
</dbReference>
<dbReference type="Pfam" id="PF22947">
    <property type="entry name" value="ULD_3"/>
    <property type="match status" value="1"/>
</dbReference>
<feature type="domain" description="Aminoacyl-tRNA synthetase class Ia" evidence="10">
    <location>
        <begin position="23"/>
        <end position="107"/>
    </location>
</feature>
<feature type="region of interest" description="Disordered" evidence="9">
    <location>
        <begin position="935"/>
        <end position="964"/>
    </location>
</feature>
<dbReference type="NCBIfam" id="TIGR00395">
    <property type="entry name" value="leuS_arch"/>
    <property type="match status" value="1"/>
</dbReference>
<gene>
    <name evidence="15" type="primary">LOC113791985</name>
</gene>